<dbReference type="Proteomes" id="UP001500902">
    <property type="component" value="Unassembled WGS sequence"/>
</dbReference>
<dbReference type="Pfam" id="PF14525">
    <property type="entry name" value="AraC_binding_2"/>
    <property type="match status" value="1"/>
</dbReference>
<evidence type="ECO:0000313" key="4">
    <source>
        <dbReference type="Proteomes" id="UP001500902"/>
    </source>
</evidence>
<feature type="domain" description="Transcription regulator HTH AraC- type ligand binding" evidence="2">
    <location>
        <begin position="24"/>
        <end position="110"/>
    </location>
</feature>
<reference evidence="4" key="1">
    <citation type="journal article" date="2019" name="Int. J. Syst. Evol. Microbiol.">
        <title>The Global Catalogue of Microorganisms (GCM) 10K type strain sequencing project: providing services to taxonomists for standard genome sequencing and annotation.</title>
        <authorList>
            <consortium name="The Broad Institute Genomics Platform"/>
            <consortium name="The Broad Institute Genome Sequencing Center for Infectious Disease"/>
            <person name="Wu L."/>
            <person name="Ma J."/>
        </authorList>
    </citation>
    <scope>NUCLEOTIDE SEQUENCE [LARGE SCALE GENOMIC DNA]</scope>
    <source>
        <strain evidence="4">JCM 16904</strain>
    </source>
</reference>
<name>A0ABP7B768_9ACTN</name>
<evidence type="ECO:0000256" key="1">
    <source>
        <dbReference type="SAM" id="MobiDB-lite"/>
    </source>
</evidence>
<organism evidence="3 4">
    <name type="scientific">Nonomuraea antimicrobica</name>
    <dbReference type="NCBI Taxonomy" id="561173"/>
    <lineage>
        <taxon>Bacteria</taxon>
        <taxon>Bacillati</taxon>
        <taxon>Actinomycetota</taxon>
        <taxon>Actinomycetes</taxon>
        <taxon>Streptosporangiales</taxon>
        <taxon>Streptosporangiaceae</taxon>
        <taxon>Nonomuraea</taxon>
    </lineage>
</organism>
<accession>A0ABP7B768</accession>
<comment type="caution">
    <text evidence="3">The sequence shown here is derived from an EMBL/GenBank/DDBJ whole genome shotgun (WGS) entry which is preliminary data.</text>
</comment>
<evidence type="ECO:0000259" key="2">
    <source>
        <dbReference type="Pfam" id="PF14525"/>
    </source>
</evidence>
<keyword evidence="4" id="KW-1185">Reference proteome</keyword>
<evidence type="ECO:0000313" key="3">
    <source>
        <dbReference type="EMBL" id="GAA3650287.1"/>
    </source>
</evidence>
<sequence>MIGVSVETVVRTAVLPARERFDFWREMVCQLVVPVEVRSDDTTDFDATIRVIDLARMQASMLDFPRVEGHRSTRLIRRSDPEIYYFAVCLRGTTHISQRGRTVALQPHRPCSPTRTEWATRSRRRPSSARCSRGCRRSSAGTCPIPACPPR</sequence>
<feature type="region of interest" description="Disordered" evidence="1">
    <location>
        <begin position="107"/>
        <end position="131"/>
    </location>
</feature>
<protein>
    <recommendedName>
        <fullName evidence="2">Transcription regulator HTH AraC- type ligand binding domain-containing protein</fullName>
    </recommendedName>
</protein>
<proteinExistence type="predicted"/>
<dbReference type="InterPro" id="IPR035418">
    <property type="entry name" value="AraC-bd_2"/>
</dbReference>
<dbReference type="EMBL" id="BAAAZP010000016">
    <property type="protein sequence ID" value="GAA3650287.1"/>
    <property type="molecule type" value="Genomic_DNA"/>
</dbReference>
<gene>
    <name evidence="3" type="ORF">GCM10022224_011350</name>
</gene>